<dbReference type="AlphaFoldDB" id="W9Y9M6"/>
<dbReference type="HOGENOM" id="CLU_053002_1_1_1"/>
<evidence type="ECO:0000256" key="1">
    <source>
        <dbReference type="ARBA" id="ARBA00038414"/>
    </source>
</evidence>
<dbReference type="PANTHER" id="PTHR28047:SF5">
    <property type="entry name" value="PROTEIN DCG1"/>
    <property type="match status" value="1"/>
</dbReference>
<gene>
    <name evidence="2" type="ORF">A1O3_08595</name>
</gene>
<dbReference type="PANTHER" id="PTHR28047">
    <property type="entry name" value="PROTEIN DCG1"/>
    <property type="match status" value="1"/>
</dbReference>
<dbReference type="RefSeq" id="XP_007736882.1">
    <property type="nucleotide sequence ID" value="XM_007738692.1"/>
</dbReference>
<comment type="caution">
    <text evidence="2">The sequence shown here is derived from an EMBL/GenBank/DDBJ whole genome shotgun (WGS) entry which is preliminary data.</text>
</comment>
<name>W9Y9M6_9EURO</name>
<dbReference type="Gene3D" id="3.40.50.12500">
    <property type="match status" value="2"/>
</dbReference>
<dbReference type="GeneID" id="19172682"/>
<dbReference type="InterPro" id="IPR053714">
    <property type="entry name" value="Iso_Racemase_Enz_sf"/>
</dbReference>
<comment type="similarity">
    <text evidence="1">Belongs to the HyuE racemase family.</text>
</comment>
<dbReference type="eggNOG" id="ENOG502RZ0H">
    <property type="taxonomic scope" value="Eukaryota"/>
</dbReference>
<dbReference type="InterPro" id="IPR052186">
    <property type="entry name" value="Hydantoin_racemase-like"/>
</dbReference>
<evidence type="ECO:0000313" key="2">
    <source>
        <dbReference type="EMBL" id="EXJ79094.1"/>
    </source>
</evidence>
<proteinExistence type="inferred from homology"/>
<dbReference type="Proteomes" id="UP000019478">
    <property type="component" value="Unassembled WGS sequence"/>
</dbReference>
<dbReference type="Pfam" id="PF01177">
    <property type="entry name" value="Asp_Glu_race"/>
    <property type="match status" value="1"/>
</dbReference>
<dbReference type="EMBL" id="AMGY01000008">
    <property type="protein sequence ID" value="EXJ79094.1"/>
    <property type="molecule type" value="Genomic_DNA"/>
</dbReference>
<evidence type="ECO:0000313" key="3">
    <source>
        <dbReference type="Proteomes" id="UP000019478"/>
    </source>
</evidence>
<dbReference type="OrthoDB" id="412018at2759"/>
<dbReference type="InterPro" id="IPR015942">
    <property type="entry name" value="Asp/Glu/hydantoin_racemase"/>
</dbReference>
<dbReference type="GO" id="GO:0047661">
    <property type="term" value="F:amino-acid racemase activity"/>
    <property type="evidence" value="ECO:0007669"/>
    <property type="project" value="InterPro"/>
</dbReference>
<sequence>MATDKSTSTSTSTPLRILIINPNSSTHMTDALKPVVEGMGLPSVEYTFFTSPTPGVPSINSPADAQRSADICYPALVPLVPHHDAFLVACYSAHPLVGLLKAECERIRGRATTTTTATRKYVTGILEASCLVSVNLVGSSSGGGSTGNGSGGGSNYSNNNNNGFGIVSTGKIWESALQVAVQEFLGIPDSNAKANANDNKKKLERFYGCETTGLNATELHALPAEQVGRKMMEATKRLLRRGAITTTTETETVGRGGIATNTDLTSSPSTTYNYSSRVKAICLGCAGMVGLESAVRTACIEELGVEAGNAVSIVDGVRAGVGVLYALARCGF</sequence>
<keyword evidence="3" id="KW-1185">Reference proteome</keyword>
<organism evidence="2 3">
    <name type="scientific">Capronia epimyces CBS 606.96</name>
    <dbReference type="NCBI Taxonomy" id="1182542"/>
    <lineage>
        <taxon>Eukaryota</taxon>
        <taxon>Fungi</taxon>
        <taxon>Dikarya</taxon>
        <taxon>Ascomycota</taxon>
        <taxon>Pezizomycotina</taxon>
        <taxon>Eurotiomycetes</taxon>
        <taxon>Chaetothyriomycetidae</taxon>
        <taxon>Chaetothyriales</taxon>
        <taxon>Herpotrichiellaceae</taxon>
        <taxon>Capronia</taxon>
    </lineage>
</organism>
<reference evidence="2 3" key="1">
    <citation type="submission" date="2013-03" db="EMBL/GenBank/DDBJ databases">
        <title>The Genome Sequence of Capronia epimyces CBS 606.96.</title>
        <authorList>
            <consortium name="The Broad Institute Genomics Platform"/>
            <person name="Cuomo C."/>
            <person name="de Hoog S."/>
            <person name="Gorbushina A."/>
            <person name="Walker B."/>
            <person name="Young S.K."/>
            <person name="Zeng Q."/>
            <person name="Gargeya S."/>
            <person name="Fitzgerald M."/>
            <person name="Haas B."/>
            <person name="Abouelleil A."/>
            <person name="Allen A.W."/>
            <person name="Alvarado L."/>
            <person name="Arachchi H.M."/>
            <person name="Berlin A.M."/>
            <person name="Chapman S.B."/>
            <person name="Gainer-Dewar J."/>
            <person name="Goldberg J."/>
            <person name="Griggs A."/>
            <person name="Gujja S."/>
            <person name="Hansen M."/>
            <person name="Howarth C."/>
            <person name="Imamovic A."/>
            <person name="Ireland A."/>
            <person name="Larimer J."/>
            <person name="McCowan C."/>
            <person name="Murphy C."/>
            <person name="Pearson M."/>
            <person name="Poon T.W."/>
            <person name="Priest M."/>
            <person name="Roberts A."/>
            <person name="Saif S."/>
            <person name="Shea T."/>
            <person name="Sisk P."/>
            <person name="Sykes S."/>
            <person name="Wortman J."/>
            <person name="Nusbaum C."/>
            <person name="Birren B."/>
        </authorList>
    </citation>
    <scope>NUCLEOTIDE SEQUENCE [LARGE SCALE GENOMIC DNA]</scope>
    <source>
        <strain evidence="2 3">CBS 606.96</strain>
    </source>
</reference>
<protein>
    <recommendedName>
        <fullName evidence="4">DCG1-like protein</fullName>
    </recommendedName>
</protein>
<evidence type="ECO:0008006" key="4">
    <source>
        <dbReference type="Google" id="ProtNLM"/>
    </source>
</evidence>
<dbReference type="STRING" id="1182542.W9Y9M6"/>
<accession>W9Y9M6</accession>